<sequence length="394" mass="41043">MRTVTVVGASLAGMRSAEHLRAQGFDGRLVVVGDEPHLPYDRPPLSKQFLAGTADTASLALGDRSDFDDLDAQWRLGVRATGLDASAGTVTLSDGTEIATDGVIVATGGRARTVPGAEGLDGVHTVRTIEDTLSLRADLAENPGPVAVVGAGWIGTEVASTCRALGLEVTVVEAAQEPLVRALGPRMAGMCTSLHAEHGVTLRCGAGVQEFTSTPHGSGRRVTGLVLADGTRVPAGVVVLGVGMSPNADWLAGSGLEVDDGLVCDAGLVASAPNVVAVGDVARYRSATGQLVRHEHWTNASEQPGTAVRNLLAGATVAEYRPSRYVWSDQYGCRLQVAGLTEDADEVEVVEGSEESRSFVAAYRRGGTTTGVFAMNNPKLFTRTRRKLLRPAPA</sequence>
<dbReference type="Pfam" id="PF07992">
    <property type="entry name" value="Pyr_redox_2"/>
    <property type="match status" value="1"/>
</dbReference>
<dbReference type="InterPro" id="IPR028202">
    <property type="entry name" value="Reductase_C"/>
</dbReference>
<keyword evidence="8" id="KW-1185">Reference proteome</keyword>
<name>A0ABR9P9V7_9ACTN</name>
<evidence type="ECO:0000256" key="4">
    <source>
        <dbReference type="ARBA" id="ARBA00023002"/>
    </source>
</evidence>
<evidence type="ECO:0000313" key="8">
    <source>
        <dbReference type="Proteomes" id="UP000806528"/>
    </source>
</evidence>
<comment type="caution">
    <text evidence="7">The sequence shown here is derived from an EMBL/GenBank/DDBJ whole genome shotgun (WGS) entry which is preliminary data.</text>
</comment>
<dbReference type="PANTHER" id="PTHR43557">
    <property type="entry name" value="APOPTOSIS-INDUCING FACTOR 1"/>
    <property type="match status" value="1"/>
</dbReference>
<organism evidence="7 8">
    <name type="scientific">Nocardiopsis coralli</name>
    <dbReference type="NCBI Taxonomy" id="2772213"/>
    <lineage>
        <taxon>Bacteria</taxon>
        <taxon>Bacillati</taxon>
        <taxon>Actinomycetota</taxon>
        <taxon>Actinomycetes</taxon>
        <taxon>Streptosporangiales</taxon>
        <taxon>Nocardiopsidaceae</taxon>
        <taxon>Nocardiopsis</taxon>
    </lineage>
</organism>
<dbReference type="Gene3D" id="3.50.50.60">
    <property type="entry name" value="FAD/NAD(P)-binding domain"/>
    <property type="match status" value="2"/>
</dbReference>
<evidence type="ECO:0000256" key="3">
    <source>
        <dbReference type="ARBA" id="ARBA00022827"/>
    </source>
</evidence>
<keyword evidence="2" id="KW-0285">Flavoprotein</keyword>
<dbReference type="Gene3D" id="3.30.390.30">
    <property type="match status" value="1"/>
</dbReference>
<accession>A0ABR9P9V7</accession>
<dbReference type="RefSeq" id="WP_193123237.1">
    <property type="nucleotide sequence ID" value="NZ_JADBGI010000016.1"/>
</dbReference>
<evidence type="ECO:0000256" key="1">
    <source>
        <dbReference type="ARBA" id="ARBA00001974"/>
    </source>
</evidence>
<keyword evidence="4" id="KW-0560">Oxidoreductase</keyword>
<dbReference type="InterPro" id="IPR036188">
    <property type="entry name" value="FAD/NAD-bd_sf"/>
</dbReference>
<dbReference type="PANTHER" id="PTHR43557:SF2">
    <property type="entry name" value="RIESKE DOMAIN-CONTAINING PROTEIN-RELATED"/>
    <property type="match status" value="1"/>
</dbReference>
<evidence type="ECO:0000313" key="7">
    <source>
        <dbReference type="EMBL" id="MBE3000629.1"/>
    </source>
</evidence>
<dbReference type="SUPFAM" id="SSF51905">
    <property type="entry name" value="FAD/NAD(P)-binding domain"/>
    <property type="match status" value="2"/>
</dbReference>
<evidence type="ECO:0000259" key="5">
    <source>
        <dbReference type="Pfam" id="PF07992"/>
    </source>
</evidence>
<dbReference type="SUPFAM" id="SSF55424">
    <property type="entry name" value="FAD/NAD-linked reductases, dimerisation (C-terminal) domain"/>
    <property type="match status" value="1"/>
</dbReference>
<proteinExistence type="predicted"/>
<dbReference type="InterPro" id="IPR016156">
    <property type="entry name" value="FAD/NAD-linked_Rdtase_dimer_sf"/>
</dbReference>
<dbReference type="InterPro" id="IPR050446">
    <property type="entry name" value="FAD-oxidoreductase/Apoptosis"/>
</dbReference>
<dbReference type="PRINTS" id="PR00368">
    <property type="entry name" value="FADPNR"/>
</dbReference>
<evidence type="ECO:0000259" key="6">
    <source>
        <dbReference type="Pfam" id="PF14759"/>
    </source>
</evidence>
<reference evidence="7 8" key="1">
    <citation type="submission" date="2020-09" db="EMBL/GenBank/DDBJ databases">
        <title>Diversity and distribution of actinomycetes associated with coral in the coast of Hainan.</title>
        <authorList>
            <person name="Li F."/>
        </authorList>
    </citation>
    <scope>NUCLEOTIDE SEQUENCE [LARGE SCALE GENOMIC DNA]</scope>
    <source>
        <strain evidence="7 8">HNM0947</strain>
    </source>
</reference>
<keyword evidence="3" id="KW-0274">FAD</keyword>
<protein>
    <submittedName>
        <fullName evidence="7">FAD-dependent oxidoreductase</fullName>
    </submittedName>
</protein>
<dbReference type="EMBL" id="JADBGI010000016">
    <property type="protein sequence ID" value="MBE3000629.1"/>
    <property type="molecule type" value="Genomic_DNA"/>
</dbReference>
<gene>
    <name evidence="7" type="ORF">IDM40_18260</name>
</gene>
<dbReference type="InterPro" id="IPR023753">
    <property type="entry name" value="FAD/NAD-binding_dom"/>
</dbReference>
<dbReference type="Proteomes" id="UP000806528">
    <property type="component" value="Unassembled WGS sequence"/>
</dbReference>
<dbReference type="Pfam" id="PF14759">
    <property type="entry name" value="Reductase_C"/>
    <property type="match status" value="1"/>
</dbReference>
<evidence type="ECO:0000256" key="2">
    <source>
        <dbReference type="ARBA" id="ARBA00022630"/>
    </source>
</evidence>
<feature type="domain" description="Reductase C-terminal" evidence="6">
    <location>
        <begin position="325"/>
        <end position="387"/>
    </location>
</feature>
<feature type="domain" description="FAD/NAD(P)-binding" evidence="5">
    <location>
        <begin position="3"/>
        <end position="303"/>
    </location>
</feature>
<dbReference type="PRINTS" id="PR00411">
    <property type="entry name" value="PNDRDTASEI"/>
</dbReference>
<comment type="cofactor">
    <cofactor evidence="1">
        <name>FAD</name>
        <dbReference type="ChEBI" id="CHEBI:57692"/>
    </cofactor>
</comment>